<dbReference type="GO" id="GO:0006325">
    <property type="term" value="P:chromatin organization"/>
    <property type="evidence" value="ECO:0007669"/>
    <property type="project" value="UniProtKB-KW"/>
</dbReference>
<dbReference type="EMBL" id="ASHM01014532">
    <property type="protein sequence ID" value="PNX96461.1"/>
    <property type="molecule type" value="Genomic_DNA"/>
</dbReference>
<evidence type="ECO:0000256" key="5">
    <source>
        <dbReference type="ARBA" id="ARBA00023242"/>
    </source>
</evidence>
<comment type="pathway">
    <text evidence="6">Protein modification; protein ubiquitination.</text>
</comment>
<dbReference type="STRING" id="57577.A0A2K3N090"/>
<keyword evidence="4 6" id="KW-0862">Zinc</keyword>
<keyword evidence="3 6" id="KW-0863">Zinc-finger</keyword>
<keyword evidence="6" id="KW-0156">Chromatin regulator</keyword>
<evidence type="ECO:0000313" key="8">
    <source>
        <dbReference type="EMBL" id="PNX96461.1"/>
    </source>
</evidence>
<dbReference type="GO" id="GO:0005634">
    <property type="term" value="C:nucleus"/>
    <property type="evidence" value="ECO:0007669"/>
    <property type="project" value="UniProtKB-SubCell"/>
</dbReference>
<keyword evidence="6" id="KW-0808">Transferase</keyword>
<name>A0A2K3N090_TRIPR</name>
<evidence type="ECO:0000256" key="2">
    <source>
        <dbReference type="ARBA" id="ARBA00022723"/>
    </source>
</evidence>
<dbReference type="GO" id="GO:0033503">
    <property type="term" value="C:HULC complex"/>
    <property type="evidence" value="ECO:0007669"/>
    <property type="project" value="TreeGrafter"/>
</dbReference>
<proteinExistence type="inferred from homology"/>
<reference evidence="8 9" key="2">
    <citation type="journal article" date="2017" name="Front. Plant Sci.">
        <title>Gene Classification and Mining of Molecular Markers Useful in Red Clover (Trifolium pratense) Breeding.</title>
        <authorList>
            <person name="Istvanek J."/>
            <person name="Dluhosova J."/>
            <person name="Dluhos P."/>
            <person name="Patkova L."/>
            <person name="Nedelnik J."/>
            <person name="Repkova J."/>
        </authorList>
    </citation>
    <scope>NUCLEOTIDE SEQUENCE [LARGE SCALE GENOMIC DNA]</scope>
    <source>
        <strain evidence="9">cv. Tatra</strain>
        <tissue evidence="8">Young leaves</tissue>
    </source>
</reference>
<comment type="caution">
    <text evidence="8">The sequence shown here is derived from an EMBL/GenBank/DDBJ whole genome shotgun (WGS) entry which is preliminary data.</text>
</comment>
<protein>
    <recommendedName>
        <fullName evidence="6">E3 ubiquitin protein ligase</fullName>
        <ecNumber evidence="6">2.3.2.27</ecNumber>
    </recommendedName>
</protein>
<dbReference type="InterPro" id="IPR013956">
    <property type="entry name" value="E3_ubiquit_lig_Bre1"/>
</dbReference>
<feature type="coiled-coil region" evidence="7">
    <location>
        <begin position="39"/>
        <end position="73"/>
    </location>
</feature>
<dbReference type="ExpressionAtlas" id="A0A2K3N090">
    <property type="expression patterns" value="baseline"/>
</dbReference>
<dbReference type="GO" id="GO:0016567">
    <property type="term" value="P:protein ubiquitination"/>
    <property type="evidence" value="ECO:0007669"/>
    <property type="project" value="UniProtKB-UniRule"/>
</dbReference>
<evidence type="ECO:0000256" key="3">
    <source>
        <dbReference type="ARBA" id="ARBA00022771"/>
    </source>
</evidence>
<dbReference type="GO" id="GO:0008270">
    <property type="term" value="F:zinc ion binding"/>
    <property type="evidence" value="ECO:0007669"/>
    <property type="project" value="UniProtKB-KW"/>
</dbReference>
<dbReference type="GO" id="GO:0061630">
    <property type="term" value="F:ubiquitin protein ligase activity"/>
    <property type="evidence" value="ECO:0007669"/>
    <property type="project" value="UniProtKB-EC"/>
</dbReference>
<dbReference type="UniPathway" id="UPA00143"/>
<comment type="catalytic activity">
    <reaction evidence="6">
        <text>S-ubiquitinyl-[E2 ubiquitin-conjugating enzyme]-L-cysteine + [acceptor protein]-L-lysine = [E2 ubiquitin-conjugating enzyme]-L-cysteine + N(6)-ubiquitinyl-[acceptor protein]-L-lysine.</text>
        <dbReference type="EC" id="2.3.2.27"/>
    </reaction>
</comment>
<dbReference type="AlphaFoldDB" id="A0A2K3N090"/>
<evidence type="ECO:0000256" key="1">
    <source>
        <dbReference type="ARBA" id="ARBA00004123"/>
    </source>
</evidence>
<keyword evidence="6" id="KW-0833">Ubl conjugation pathway</keyword>
<evidence type="ECO:0000256" key="7">
    <source>
        <dbReference type="SAM" id="Coils"/>
    </source>
</evidence>
<keyword evidence="6 7" id="KW-0175">Coiled coil</keyword>
<comment type="similarity">
    <text evidence="6">Belongs to the BRE1 family.</text>
</comment>
<evidence type="ECO:0000256" key="6">
    <source>
        <dbReference type="RuleBase" id="RU365038"/>
    </source>
</evidence>
<dbReference type="PANTHER" id="PTHR23163">
    <property type="entry name" value="RING FINGER PROTEIN-RELATED"/>
    <property type="match status" value="1"/>
</dbReference>
<keyword evidence="5 6" id="KW-0539">Nucleus</keyword>
<dbReference type="Proteomes" id="UP000236291">
    <property type="component" value="Unassembled WGS sequence"/>
</dbReference>
<sequence>MGSMGEHDRKRRFSSLSPTPAIAKKLPFLPVSEDKKLDIAVLQYQNQKLTQKLETQKLEYTALENKFSQLKERQQSYDSTLAVVKKSWQQSHVLNAQGSLAAKQIPVLHQAQMVRIIC</sequence>
<organism evidence="8 9">
    <name type="scientific">Trifolium pratense</name>
    <name type="common">Red clover</name>
    <dbReference type="NCBI Taxonomy" id="57577"/>
    <lineage>
        <taxon>Eukaryota</taxon>
        <taxon>Viridiplantae</taxon>
        <taxon>Streptophyta</taxon>
        <taxon>Embryophyta</taxon>
        <taxon>Tracheophyta</taxon>
        <taxon>Spermatophyta</taxon>
        <taxon>Magnoliopsida</taxon>
        <taxon>eudicotyledons</taxon>
        <taxon>Gunneridae</taxon>
        <taxon>Pentapetalae</taxon>
        <taxon>rosids</taxon>
        <taxon>fabids</taxon>
        <taxon>Fabales</taxon>
        <taxon>Fabaceae</taxon>
        <taxon>Papilionoideae</taxon>
        <taxon>50 kb inversion clade</taxon>
        <taxon>NPAAA clade</taxon>
        <taxon>Hologalegina</taxon>
        <taxon>IRL clade</taxon>
        <taxon>Trifolieae</taxon>
        <taxon>Trifolium</taxon>
    </lineage>
</organism>
<accession>A0A2K3N090</accession>
<comment type="subcellular location">
    <subcellularLocation>
        <location evidence="1 6">Nucleus</location>
    </subcellularLocation>
</comment>
<dbReference type="PANTHER" id="PTHR23163:SF0">
    <property type="entry name" value="E3 UBIQUITIN-PROTEIN LIGASE BRE1"/>
    <property type="match status" value="1"/>
</dbReference>
<gene>
    <name evidence="8" type="ORF">L195_g019667</name>
</gene>
<reference evidence="8 9" key="1">
    <citation type="journal article" date="2014" name="Am. J. Bot.">
        <title>Genome assembly and annotation for red clover (Trifolium pratense; Fabaceae).</title>
        <authorList>
            <person name="Istvanek J."/>
            <person name="Jaros M."/>
            <person name="Krenek A."/>
            <person name="Repkova J."/>
        </authorList>
    </citation>
    <scope>NUCLEOTIDE SEQUENCE [LARGE SCALE GENOMIC DNA]</scope>
    <source>
        <strain evidence="9">cv. Tatra</strain>
        <tissue evidence="8">Young leaves</tissue>
    </source>
</reference>
<dbReference type="EC" id="2.3.2.27" evidence="6"/>
<evidence type="ECO:0000256" key="4">
    <source>
        <dbReference type="ARBA" id="ARBA00022833"/>
    </source>
</evidence>
<keyword evidence="2 6" id="KW-0479">Metal-binding</keyword>
<evidence type="ECO:0000313" key="9">
    <source>
        <dbReference type="Proteomes" id="UP000236291"/>
    </source>
</evidence>